<sequence>MVLYPYTKDDKVEPHTPETESDYDPTILISHLKKNKSPLSRMSSMTGEFGGEQADNLPYPNSSSHDDPVEHTETQEEDTVKLDLSLEIVDPLPLLLVDPFIIMLWGLG</sequence>
<organism evidence="2 3">
    <name type="scientific">Lactuca saligna</name>
    <name type="common">Willowleaf lettuce</name>
    <dbReference type="NCBI Taxonomy" id="75948"/>
    <lineage>
        <taxon>Eukaryota</taxon>
        <taxon>Viridiplantae</taxon>
        <taxon>Streptophyta</taxon>
        <taxon>Embryophyta</taxon>
        <taxon>Tracheophyta</taxon>
        <taxon>Spermatophyta</taxon>
        <taxon>Magnoliopsida</taxon>
        <taxon>eudicotyledons</taxon>
        <taxon>Gunneridae</taxon>
        <taxon>Pentapetalae</taxon>
        <taxon>asterids</taxon>
        <taxon>campanulids</taxon>
        <taxon>Asterales</taxon>
        <taxon>Asteraceae</taxon>
        <taxon>Cichorioideae</taxon>
        <taxon>Cichorieae</taxon>
        <taxon>Lactucinae</taxon>
        <taxon>Lactuca</taxon>
    </lineage>
</organism>
<dbReference type="EMBL" id="OX465083">
    <property type="protein sequence ID" value="CAI9294334.1"/>
    <property type="molecule type" value="Genomic_DNA"/>
</dbReference>
<evidence type="ECO:0000313" key="2">
    <source>
        <dbReference type="EMBL" id="CAI9294334.1"/>
    </source>
</evidence>
<proteinExistence type="predicted"/>
<feature type="region of interest" description="Disordered" evidence="1">
    <location>
        <begin position="1"/>
        <end position="78"/>
    </location>
</feature>
<evidence type="ECO:0000313" key="3">
    <source>
        <dbReference type="Proteomes" id="UP001177003"/>
    </source>
</evidence>
<feature type="compositionally biased region" description="Polar residues" evidence="1">
    <location>
        <begin position="37"/>
        <end position="46"/>
    </location>
</feature>
<dbReference type="AlphaFoldDB" id="A0AA35ZLE8"/>
<protein>
    <submittedName>
        <fullName evidence="2">Uncharacterized protein</fullName>
    </submittedName>
</protein>
<reference evidence="2" key="1">
    <citation type="submission" date="2023-04" db="EMBL/GenBank/DDBJ databases">
        <authorList>
            <person name="Vijverberg K."/>
            <person name="Xiong W."/>
            <person name="Schranz E."/>
        </authorList>
    </citation>
    <scope>NUCLEOTIDE SEQUENCE</scope>
</reference>
<evidence type="ECO:0000256" key="1">
    <source>
        <dbReference type="SAM" id="MobiDB-lite"/>
    </source>
</evidence>
<feature type="compositionally biased region" description="Basic and acidic residues" evidence="1">
    <location>
        <begin position="7"/>
        <end position="18"/>
    </location>
</feature>
<accession>A0AA35ZLE8</accession>
<feature type="compositionally biased region" description="Basic and acidic residues" evidence="1">
    <location>
        <begin position="64"/>
        <end position="78"/>
    </location>
</feature>
<keyword evidence="3" id="KW-1185">Reference proteome</keyword>
<name>A0AA35ZLE8_LACSI</name>
<dbReference type="Proteomes" id="UP001177003">
    <property type="component" value="Chromosome 7"/>
</dbReference>
<gene>
    <name evidence="2" type="ORF">LSALG_LOCUS33320</name>
</gene>